<dbReference type="InterPro" id="IPR032710">
    <property type="entry name" value="NTF2-like_dom_sf"/>
</dbReference>
<dbReference type="AlphaFoldDB" id="A0A3D9V3A7"/>
<dbReference type="RefSeq" id="WP_115848614.1">
    <property type="nucleotide sequence ID" value="NZ_QTUC01000001.1"/>
</dbReference>
<accession>A0A3D9V3A7</accession>
<dbReference type="EMBL" id="QTUC01000001">
    <property type="protein sequence ID" value="REF34700.1"/>
    <property type="molecule type" value="Genomic_DNA"/>
</dbReference>
<comment type="caution">
    <text evidence="1">The sequence shown here is derived from an EMBL/GenBank/DDBJ whole genome shotgun (WGS) entry which is preliminary data.</text>
</comment>
<evidence type="ECO:0000313" key="1">
    <source>
        <dbReference type="EMBL" id="REF34700.1"/>
    </source>
</evidence>
<evidence type="ECO:0000313" key="2">
    <source>
        <dbReference type="Proteomes" id="UP000256485"/>
    </source>
</evidence>
<dbReference type="Gene3D" id="3.10.450.50">
    <property type="match status" value="1"/>
</dbReference>
<organism evidence="1 2">
    <name type="scientific">Thermasporomyces composti</name>
    <dbReference type="NCBI Taxonomy" id="696763"/>
    <lineage>
        <taxon>Bacteria</taxon>
        <taxon>Bacillati</taxon>
        <taxon>Actinomycetota</taxon>
        <taxon>Actinomycetes</taxon>
        <taxon>Propionibacteriales</taxon>
        <taxon>Nocardioidaceae</taxon>
        <taxon>Thermasporomyces</taxon>
    </lineage>
</organism>
<sequence length="118" mass="12574">MDSTEERAIDEWHAAVNAGDLRRAAEAVGDPVVVLGPKGAGSISPQEFADWVARSGIRLQPRTRHLIGQRLVVVEQDATWPGSDAPTRVATVFRVANAKATAALRLPNLEAALQLASV</sequence>
<proteinExistence type="predicted"/>
<evidence type="ECO:0008006" key="3">
    <source>
        <dbReference type="Google" id="ProtNLM"/>
    </source>
</evidence>
<dbReference type="Proteomes" id="UP000256485">
    <property type="component" value="Unassembled WGS sequence"/>
</dbReference>
<keyword evidence="2" id="KW-1185">Reference proteome</keyword>
<gene>
    <name evidence="1" type="ORF">DFJ64_0064</name>
</gene>
<name>A0A3D9V3A7_THECX</name>
<protein>
    <recommendedName>
        <fullName evidence="3">SnoaL-like protein</fullName>
    </recommendedName>
</protein>
<reference evidence="1 2" key="1">
    <citation type="submission" date="2018-08" db="EMBL/GenBank/DDBJ databases">
        <title>Sequencing the genomes of 1000 actinobacteria strains.</title>
        <authorList>
            <person name="Klenk H.-P."/>
        </authorList>
    </citation>
    <scope>NUCLEOTIDE SEQUENCE [LARGE SCALE GENOMIC DNA]</scope>
    <source>
        <strain evidence="1 2">DSM 22891</strain>
    </source>
</reference>
<dbReference type="SUPFAM" id="SSF54427">
    <property type="entry name" value="NTF2-like"/>
    <property type="match status" value="1"/>
</dbReference>
<dbReference type="OrthoDB" id="3576198at2"/>